<dbReference type="AlphaFoldDB" id="A0A225UN81"/>
<comment type="caution">
    <text evidence="1">The sequence shown here is derived from an EMBL/GenBank/DDBJ whole genome shotgun (WGS) entry which is preliminary data.</text>
</comment>
<proteinExistence type="predicted"/>
<dbReference type="Proteomes" id="UP000198211">
    <property type="component" value="Unassembled WGS sequence"/>
</dbReference>
<evidence type="ECO:0000313" key="1">
    <source>
        <dbReference type="EMBL" id="OWY94687.1"/>
    </source>
</evidence>
<name>A0A225UN81_9STRA</name>
<gene>
    <name evidence="1" type="ORF">PHMEG_00035510</name>
</gene>
<evidence type="ECO:0000313" key="2">
    <source>
        <dbReference type="Proteomes" id="UP000198211"/>
    </source>
</evidence>
<accession>A0A225UN81</accession>
<organism evidence="1 2">
    <name type="scientific">Phytophthora megakarya</name>
    <dbReference type="NCBI Taxonomy" id="4795"/>
    <lineage>
        <taxon>Eukaryota</taxon>
        <taxon>Sar</taxon>
        <taxon>Stramenopiles</taxon>
        <taxon>Oomycota</taxon>
        <taxon>Peronosporomycetes</taxon>
        <taxon>Peronosporales</taxon>
        <taxon>Peronosporaceae</taxon>
        <taxon>Phytophthora</taxon>
    </lineage>
</organism>
<keyword evidence="2" id="KW-1185">Reference proteome</keyword>
<reference evidence="2" key="1">
    <citation type="submission" date="2017-03" db="EMBL/GenBank/DDBJ databases">
        <title>Phytopthora megakarya and P. palmivora, two closely related causual agents of cacao black pod achieved similar genome size and gene model numbers by different mechanisms.</title>
        <authorList>
            <person name="Ali S."/>
            <person name="Shao J."/>
            <person name="Larry D.J."/>
            <person name="Kronmiller B."/>
            <person name="Shen D."/>
            <person name="Strem M.D."/>
            <person name="Melnick R.L."/>
            <person name="Guiltinan M.J."/>
            <person name="Tyler B.M."/>
            <person name="Meinhardt L.W."/>
            <person name="Bailey B.A."/>
        </authorList>
    </citation>
    <scope>NUCLEOTIDE SEQUENCE [LARGE SCALE GENOMIC DNA]</scope>
    <source>
        <strain evidence="2">zdho120</strain>
    </source>
</reference>
<dbReference type="EMBL" id="NBNE01013978">
    <property type="protein sequence ID" value="OWY94687.1"/>
    <property type="molecule type" value="Genomic_DNA"/>
</dbReference>
<protein>
    <submittedName>
        <fullName evidence="1">Uncharacterized protein</fullName>
    </submittedName>
</protein>
<sequence>MKGWISRHPAKTISDLEEKVAGSKEHIMSENWKKTYRHIQKEGNLFLRALEEADDEVELADEFVDETSECEDSIRSE</sequence>
<dbReference type="OrthoDB" id="168086at2759"/>